<organism evidence="3 4">
    <name type="scientific">Candidatus Xenohaliotis californiensis</name>
    <dbReference type="NCBI Taxonomy" id="84677"/>
    <lineage>
        <taxon>Bacteria</taxon>
        <taxon>Pseudomonadati</taxon>
        <taxon>Pseudomonadota</taxon>
        <taxon>Alphaproteobacteria</taxon>
        <taxon>Rickettsiales</taxon>
        <taxon>Anaplasmataceae</taxon>
        <taxon>Candidatus Xenohaliotis</taxon>
    </lineage>
</organism>
<dbReference type="Pfam" id="PF13174">
    <property type="entry name" value="TPR_6"/>
    <property type="match status" value="1"/>
</dbReference>
<dbReference type="Gene3D" id="1.25.40.10">
    <property type="entry name" value="Tetratricopeptide repeat domain"/>
    <property type="match status" value="1"/>
</dbReference>
<evidence type="ECO:0000256" key="1">
    <source>
        <dbReference type="PROSITE-ProRule" id="PRU00339"/>
    </source>
</evidence>
<dbReference type="CDD" id="cd02440">
    <property type="entry name" value="AdoMet_MTases"/>
    <property type="match status" value="1"/>
</dbReference>
<accession>A0ABM9N9D9</accession>
<evidence type="ECO:0000259" key="2">
    <source>
        <dbReference type="Pfam" id="PF13847"/>
    </source>
</evidence>
<name>A0ABM9N9D9_9RICK</name>
<feature type="domain" description="Methyltransferase" evidence="2">
    <location>
        <begin position="158"/>
        <end position="280"/>
    </location>
</feature>
<dbReference type="SUPFAM" id="SSF53335">
    <property type="entry name" value="S-adenosyl-L-methionine-dependent methyltransferases"/>
    <property type="match status" value="1"/>
</dbReference>
<dbReference type="EMBL" id="CAWVOK010000034">
    <property type="protein sequence ID" value="CAK8163556.1"/>
    <property type="molecule type" value="Genomic_DNA"/>
</dbReference>
<keyword evidence="1" id="KW-0802">TPR repeat</keyword>
<reference evidence="3 4" key="1">
    <citation type="submission" date="2024-01" db="EMBL/GenBank/DDBJ databases">
        <authorList>
            <person name="Kunselman E."/>
        </authorList>
    </citation>
    <scope>NUCLEOTIDE SEQUENCE [LARGE SCALE GENOMIC DNA]</scope>
    <source>
        <strain evidence="3">2 abalone samples</strain>
    </source>
</reference>
<evidence type="ECO:0000313" key="3">
    <source>
        <dbReference type="EMBL" id="CAK8163556.1"/>
    </source>
</evidence>
<dbReference type="InterPro" id="IPR019734">
    <property type="entry name" value="TPR_rpt"/>
</dbReference>
<feature type="repeat" description="TPR" evidence="1">
    <location>
        <begin position="68"/>
        <end position="101"/>
    </location>
</feature>
<dbReference type="InterPro" id="IPR029063">
    <property type="entry name" value="SAM-dependent_MTases_sf"/>
</dbReference>
<comment type="caution">
    <text evidence="3">The sequence shown here is derived from an EMBL/GenBank/DDBJ whole genome shotgun (WGS) entry which is preliminary data.</text>
</comment>
<evidence type="ECO:0000313" key="4">
    <source>
        <dbReference type="Proteomes" id="UP001314181"/>
    </source>
</evidence>
<gene>
    <name evidence="3" type="ORF">CAXC1_80014</name>
</gene>
<dbReference type="Gene3D" id="3.40.50.150">
    <property type="entry name" value="Vaccinia Virus protein VP39"/>
    <property type="match status" value="1"/>
</dbReference>
<dbReference type="Pfam" id="PF13847">
    <property type="entry name" value="Methyltransf_31"/>
    <property type="match status" value="1"/>
</dbReference>
<protein>
    <recommendedName>
        <fullName evidence="2">Methyltransferase domain-containing protein</fullName>
    </recommendedName>
</protein>
<dbReference type="PROSITE" id="PS50005">
    <property type="entry name" value="TPR"/>
    <property type="match status" value="1"/>
</dbReference>
<proteinExistence type="predicted"/>
<sequence>MRMTSTISSNQNNKSQSFIKKKFKVFWHKILNLHETNMEVGLCHYYMDNNFDATIRFKLILKFYPNDIEAQYNLGRCYMKKNKFHEAFRIFEELANRHSMAKYQWEKSINSFNIKTIPSTIINEAAHHITTYRIYHDKKDMALHSIVLNALSNHQDTEKKLNILHICCGIGEIGTFLKKASIECDIFGIDTAPIATEHCEKLWFHKTGKVYKKTQTRSTTKLLDPMESLYNAVFCTERISYHANLEKILKKFKQFLHQNGIIVIALFNTENNDVEFNEIHDYFQFSQEYVKSTAEKISLEVLDIYNSKGNFSTANNNSSLYIMQLKN</sequence>
<dbReference type="InterPro" id="IPR011990">
    <property type="entry name" value="TPR-like_helical_dom_sf"/>
</dbReference>
<dbReference type="Proteomes" id="UP001314181">
    <property type="component" value="Unassembled WGS sequence"/>
</dbReference>
<dbReference type="SUPFAM" id="SSF48452">
    <property type="entry name" value="TPR-like"/>
    <property type="match status" value="1"/>
</dbReference>
<keyword evidence="4" id="KW-1185">Reference proteome</keyword>
<dbReference type="InterPro" id="IPR025714">
    <property type="entry name" value="Methyltranfer_dom"/>
</dbReference>